<gene>
    <name evidence="2" type="ORF">V3328_21875</name>
</gene>
<dbReference type="EMBL" id="JAZHOF010000010">
    <property type="protein sequence ID" value="MEJ8574149.1"/>
    <property type="molecule type" value="Genomic_DNA"/>
</dbReference>
<evidence type="ECO:0000313" key="2">
    <source>
        <dbReference type="EMBL" id="MEJ8574149.1"/>
    </source>
</evidence>
<dbReference type="CDD" id="cd01127">
    <property type="entry name" value="TrwB_TraG_TraD_VirD4"/>
    <property type="match status" value="1"/>
</dbReference>
<sequence length="387" mass="42463">MKPVGEVVTTIGQTRGRQPERVFGIHQSDRLFHTYIIGQTGTGKSMLLSKLISQDLAHGRGCCLIDPHGDLARSVAELAGDDAIYWDAADPACPIGYNPLTYVAEQYRPLVASGLIETLKKQWSDAWGARMEHLLRHALLALLSRPGSTLQDIIPMFLDAGFRKQVMAAVTDEQVRGFWTVEFPKMNYKTAADGVAPIANKLGVFLAHPTVRKAVCTPEQPLRFRQIMDEGRVLIVNLAKGQLGADVANTLGGLIVSSFALAAYTRQNQPEAARRPYFLYVDEFHSFTTSAFTEMLSELRKYRLGLVLSHQYTSQVEKAVLDAILGNVGTLIVFRVGASDAAVLAKQLASNVPEPVDLVNLPNYQAYMRLMVSGVQTRAFSAKTSPS</sequence>
<proteinExistence type="predicted"/>
<comment type="caution">
    <text evidence="2">The sequence shown here is derived from an EMBL/GenBank/DDBJ whole genome shotgun (WGS) entry which is preliminary data.</text>
</comment>
<keyword evidence="2" id="KW-0238">DNA-binding</keyword>
<dbReference type="SUPFAM" id="SSF52540">
    <property type="entry name" value="P-loop containing nucleoside triphosphate hydrolases"/>
    <property type="match status" value="1"/>
</dbReference>
<dbReference type="InterPro" id="IPR027417">
    <property type="entry name" value="P-loop_NTPase"/>
</dbReference>
<dbReference type="AlphaFoldDB" id="A0AAW9RXM6"/>
<dbReference type="PANTHER" id="PTHR30121:SF11">
    <property type="entry name" value="AAA+ ATPASE DOMAIN-CONTAINING PROTEIN"/>
    <property type="match status" value="1"/>
</dbReference>
<accession>A0AAW9RXM6</accession>
<protein>
    <submittedName>
        <fullName evidence="2">Type IV secretion system DNA-binding domain-containing protein</fullName>
    </submittedName>
</protein>
<name>A0AAW9RXM6_9HYPH</name>
<evidence type="ECO:0000313" key="3">
    <source>
        <dbReference type="Proteomes" id="UP001378188"/>
    </source>
</evidence>
<dbReference type="GO" id="GO:0003677">
    <property type="term" value="F:DNA binding"/>
    <property type="evidence" value="ECO:0007669"/>
    <property type="project" value="UniProtKB-KW"/>
</dbReference>
<feature type="domain" description="Type IV secretion system coupling protein TraD DNA-binding" evidence="1">
    <location>
        <begin position="32"/>
        <end position="343"/>
    </location>
</feature>
<dbReference type="InterPro" id="IPR019476">
    <property type="entry name" value="T4SS_TraD_DNA-bd"/>
</dbReference>
<keyword evidence="3" id="KW-1185">Reference proteome</keyword>
<dbReference type="Gene3D" id="3.40.50.300">
    <property type="entry name" value="P-loop containing nucleotide triphosphate hydrolases"/>
    <property type="match status" value="2"/>
</dbReference>
<dbReference type="PANTHER" id="PTHR30121">
    <property type="entry name" value="UNCHARACTERIZED PROTEIN YJGR-RELATED"/>
    <property type="match status" value="1"/>
</dbReference>
<organism evidence="2 3">
    <name type="scientific">Microbaculum marinum</name>
    <dbReference type="NCBI Taxonomy" id="1764581"/>
    <lineage>
        <taxon>Bacteria</taxon>
        <taxon>Pseudomonadati</taxon>
        <taxon>Pseudomonadota</taxon>
        <taxon>Alphaproteobacteria</taxon>
        <taxon>Hyphomicrobiales</taxon>
        <taxon>Tepidamorphaceae</taxon>
        <taxon>Microbaculum</taxon>
    </lineage>
</organism>
<reference evidence="2 3" key="1">
    <citation type="submission" date="2024-02" db="EMBL/GenBank/DDBJ databases">
        <title>Genome analysis and characterization of Microbaculum marinisediminis sp. nov., isolated from marine sediment.</title>
        <authorList>
            <person name="Du Z.-J."/>
            <person name="Ye Y.-Q."/>
            <person name="Zhang Z.-R."/>
            <person name="Yuan S.-M."/>
            <person name="Zhang X.-Y."/>
        </authorList>
    </citation>
    <scope>NUCLEOTIDE SEQUENCE [LARGE SCALE GENOMIC DNA]</scope>
    <source>
        <strain evidence="2 3">SDUM1044001</strain>
    </source>
</reference>
<evidence type="ECO:0000259" key="1">
    <source>
        <dbReference type="Pfam" id="PF10412"/>
    </source>
</evidence>
<dbReference type="RefSeq" id="WP_340331850.1">
    <property type="nucleotide sequence ID" value="NZ_JAZHOF010000010.1"/>
</dbReference>
<dbReference type="Proteomes" id="UP001378188">
    <property type="component" value="Unassembled WGS sequence"/>
</dbReference>
<dbReference type="Pfam" id="PF10412">
    <property type="entry name" value="TrwB_AAD_bind"/>
    <property type="match status" value="1"/>
</dbReference>
<dbReference type="InterPro" id="IPR051162">
    <property type="entry name" value="T4SS_component"/>
</dbReference>